<sequence>MTEPKNYTGWEIYKRLLGFTKKYKTVFIVGVTANILFALVETYFVNSIKYLIDDGIKARDSYFLLVKTPLFIMGAIMLRGVFNFVSVYCMGWVGRKVVQTLREQLYEHFVRQPTEFFSKRAPGNLLSTLTFNTEQVAVASSDAITSALRAGGTIIFIITFMAITSWRLTLFLFILVPVVGWVIKVSARRLKKVSSSIQNVVGDVTRAAEESIKANQVIKIFGGTEREIENFNKQANRNRQQDMKLIATKGLASPVIQFIAGIGFAAIMYFGSQEMLNDRISEGELISFITLMAMILRPLKEVSNVNTHLQRGIAGAQSVFDILDLPNEPDEGTKVIDEADGSIEFKHVSFGYKPDEKVLNDISFNVPAGQSIALVGKSGSGKSTIASLLQRLYNINQGELLIDGIPIQELTLDSLRKQIATVSQSVVLFNDTIRHNIAYGRMDEVSDEDIIQAAKNAHAWEFIEKLPQGLDTIVGDNGVMLSGGQRQRIAIARAMLKDAPILILDEATSALDTESERHIQEALEELMKDRTTVVVAHRLSTIENADRILVLKDGVIIESGSHQELLGKNGEYTRLYQMQFSE</sequence>
<evidence type="ECO:0000256" key="1">
    <source>
        <dbReference type="ARBA" id="ARBA00004651"/>
    </source>
</evidence>
<keyword evidence="6 11" id="KW-0067">ATP-binding</keyword>
<dbReference type="InterPro" id="IPR011917">
    <property type="entry name" value="ABC_transpr_lipidA"/>
</dbReference>
<dbReference type="GO" id="GO:0015421">
    <property type="term" value="F:ABC-type oligopeptide transporter activity"/>
    <property type="evidence" value="ECO:0007669"/>
    <property type="project" value="TreeGrafter"/>
</dbReference>
<evidence type="ECO:0000256" key="7">
    <source>
        <dbReference type="ARBA" id="ARBA00022967"/>
    </source>
</evidence>
<gene>
    <name evidence="11" type="primary">msbA</name>
    <name evidence="11" type="ORF">CW740_06385</name>
</gene>
<evidence type="ECO:0000313" key="12">
    <source>
        <dbReference type="Proteomes" id="UP000232693"/>
    </source>
</evidence>
<evidence type="ECO:0000256" key="9">
    <source>
        <dbReference type="ARBA" id="ARBA00023055"/>
    </source>
</evidence>
<keyword evidence="9" id="KW-0445">Lipid transport</keyword>
<dbReference type="InterPro" id="IPR027417">
    <property type="entry name" value="P-loop_NTPase"/>
</dbReference>
<evidence type="ECO:0000256" key="6">
    <source>
        <dbReference type="ARBA" id="ARBA00022840"/>
    </source>
</evidence>
<evidence type="ECO:0000256" key="5">
    <source>
        <dbReference type="ARBA" id="ARBA00022741"/>
    </source>
</evidence>
<keyword evidence="12" id="KW-1185">Reference proteome</keyword>
<evidence type="ECO:0000256" key="4">
    <source>
        <dbReference type="ARBA" id="ARBA00022692"/>
    </source>
</evidence>
<dbReference type="InterPro" id="IPR003593">
    <property type="entry name" value="AAA+_ATPase"/>
</dbReference>
<dbReference type="Pfam" id="PF00664">
    <property type="entry name" value="ABC_membrane"/>
    <property type="match status" value="1"/>
</dbReference>
<dbReference type="Gene3D" id="3.40.50.300">
    <property type="entry name" value="P-loop containing nucleotide triphosphate hydrolases"/>
    <property type="match status" value="1"/>
</dbReference>
<dbReference type="GO" id="GO:0005524">
    <property type="term" value="F:ATP binding"/>
    <property type="evidence" value="ECO:0007669"/>
    <property type="project" value="UniProtKB-KW"/>
</dbReference>
<dbReference type="InterPro" id="IPR036640">
    <property type="entry name" value="ABC1_TM_sf"/>
</dbReference>
<name>A0A2K9AR50_9GAMM</name>
<keyword evidence="10" id="KW-0472">Membrane</keyword>
<dbReference type="PROSITE" id="PS50929">
    <property type="entry name" value="ABC_TM1F"/>
    <property type="match status" value="1"/>
</dbReference>
<accession>A0A2K9AR50</accession>
<keyword evidence="3" id="KW-1003">Cell membrane</keyword>
<dbReference type="PROSITE" id="PS00211">
    <property type="entry name" value="ABC_TRANSPORTER_1"/>
    <property type="match status" value="1"/>
</dbReference>
<dbReference type="InterPro" id="IPR011527">
    <property type="entry name" value="ABC1_TM_dom"/>
</dbReference>
<keyword evidence="2" id="KW-0813">Transport</keyword>
<keyword evidence="4" id="KW-0812">Transmembrane</keyword>
<evidence type="ECO:0000256" key="8">
    <source>
        <dbReference type="ARBA" id="ARBA00022989"/>
    </source>
</evidence>
<dbReference type="FunFam" id="3.40.50.300:FF:000287">
    <property type="entry name" value="Multidrug ABC transporter ATP-binding protein"/>
    <property type="match status" value="1"/>
</dbReference>
<dbReference type="InterPro" id="IPR003439">
    <property type="entry name" value="ABC_transporter-like_ATP-bd"/>
</dbReference>
<evidence type="ECO:0000256" key="3">
    <source>
        <dbReference type="ARBA" id="ARBA00022475"/>
    </source>
</evidence>
<dbReference type="PROSITE" id="PS50893">
    <property type="entry name" value="ABC_TRANSPORTER_2"/>
    <property type="match status" value="1"/>
</dbReference>
<dbReference type="GO" id="GO:0005886">
    <property type="term" value="C:plasma membrane"/>
    <property type="evidence" value="ECO:0007669"/>
    <property type="project" value="UniProtKB-SubCell"/>
</dbReference>
<evidence type="ECO:0000313" key="11">
    <source>
        <dbReference type="EMBL" id="AUD78893.1"/>
    </source>
</evidence>
<dbReference type="AlphaFoldDB" id="A0A2K9AR50"/>
<dbReference type="CDD" id="cd18552">
    <property type="entry name" value="ABC_6TM_MsbA_like"/>
    <property type="match status" value="1"/>
</dbReference>
<dbReference type="SUPFAM" id="SSF90123">
    <property type="entry name" value="ABC transporter transmembrane region"/>
    <property type="match status" value="1"/>
</dbReference>
<comment type="subcellular location">
    <subcellularLocation>
        <location evidence="1">Cell membrane</location>
        <topology evidence="1">Multi-pass membrane protein</topology>
    </subcellularLocation>
</comment>
<dbReference type="SMART" id="SM00382">
    <property type="entry name" value="AAA"/>
    <property type="match status" value="1"/>
</dbReference>
<dbReference type="GO" id="GO:0034040">
    <property type="term" value="F:ATPase-coupled lipid transmembrane transporter activity"/>
    <property type="evidence" value="ECO:0007669"/>
    <property type="project" value="InterPro"/>
</dbReference>
<dbReference type="InterPro" id="IPR039421">
    <property type="entry name" value="Type_1_exporter"/>
</dbReference>
<keyword evidence="8" id="KW-1133">Transmembrane helix</keyword>
<organism evidence="11 12">
    <name type="scientific">Kangiella profundi</name>
    <dbReference type="NCBI Taxonomy" id="1561924"/>
    <lineage>
        <taxon>Bacteria</taxon>
        <taxon>Pseudomonadati</taxon>
        <taxon>Pseudomonadota</taxon>
        <taxon>Gammaproteobacteria</taxon>
        <taxon>Kangiellales</taxon>
        <taxon>Kangiellaceae</taxon>
        <taxon>Kangiella</taxon>
    </lineage>
</organism>
<dbReference type="Pfam" id="PF00005">
    <property type="entry name" value="ABC_tran"/>
    <property type="match status" value="1"/>
</dbReference>
<reference evidence="11 12" key="1">
    <citation type="submission" date="2017-12" db="EMBL/GenBank/DDBJ databases">
        <title>Kangiella profundi FT102 completed genome.</title>
        <authorList>
            <person name="Xu J."/>
            <person name="Wang J."/>
            <person name="Lu Y."/>
        </authorList>
    </citation>
    <scope>NUCLEOTIDE SEQUENCE [LARGE SCALE GENOMIC DNA]</scope>
    <source>
        <strain evidence="11 12">FT102</strain>
    </source>
</reference>
<protein>
    <submittedName>
        <fullName evidence="11">Lipid A export permease/ATP-binding protein MsbA</fullName>
    </submittedName>
</protein>
<dbReference type="PANTHER" id="PTHR43394:SF1">
    <property type="entry name" value="ATP-BINDING CASSETTE SUB-FAMILY B MEMBER 10, MITOCHONDRIAL"/>
    <property type="match status" value="1"/>
</dbReference>
<dbReference type="Proteomes" id="UP000232693">
    <property type="component" value="Chromosome"/>
</dbReference>
<dbReference type="NCBIfam" id="TIGR02203">
    <property type="entry name" value="MsbA_lipidA"/>
    <property type="match status" value="1"/>
</dbReference>
<dbReference type="Gene3D" id="1.20.1560.10">
    <property type="entry name" value="ABC transporter type 1, transmembrane domain"/>
    <property type="match status" value="1"/>
</dbReference>
<dbReference type="InterPro" id="IPR017871">
    <property type="entry name" value="ABC_transporter-like_CS"/>
</dbReference>
<dbReference type="PANTHER" id="PTHR43394">
    <property type="entry name" value="ATP-DEPENDENT PERMEASE MDL1, MITOCHONDRIAL"/>
    <property type="match status" value="1"/>
</dbReference>
<keyword evidence="5" id="KW-0547">Nucleotide-binding</keyword>
<dbReference type="RefSeq" id="WP_106646739.1">
    <property type="nucleotide sequence ID" value="NZ_BMGO01000001.1"/>
</dbReference>
<keyword evidence="7" id="KW-1278">Translocase</keyword>
<dbReference type="OrthoDB" id="9806127at2"/>
<proteinExistence type="predicted"/>
<dbReference type="EMBL" id="CP025120">
    <property type="protein sequence ID" value="AUD78893.1"/>
    <property type="molecule type" value="Genomic_DNA"/>
</dbReference>
<dbReference type="SUPFAM" id="SSF52540">
    <property type="entry name" value="P-loop containing nucleoside triphosphate hydrolases"/>
    <property type="match status" value="1"/>
</dbReference>
<evidence type="ECO:0000256" key="2">
    <source>
        <dbReference type="ARBA" id="ARBA00022448"/>
    </source>
</evidence>
<evidence type="ECO:0000256" key="10">
    <source>
        <dbReference type="ARBA" id="ARBA00023136"/>
    </source>
</evidence>
<dbReference type="KEGG" id="kpd:CW740_06385"/>
<dbReference type="GO" id="GO:0016887">
    <property type="term" value="F:ATP hydrolysis activity"/>
    <property type="evidence" value="ECO:0007669"/>
    <property type="project" value="InterPro"/>
</dbReference>